<comment type="subcellular location">
    <subcellularLocation>
        <location evidence="1">Membrane</location>
    </subcellularLocation>
</comment>
<reference evidence="8 9" key="2">
    <citation type="journal article" date="2010" name="Stand. Genomic Sci.">
        <title>Complete genome sequence of Desulfohalobium retbaense type strain (HR(100)).</title>
        <authorList>
            <person name="Spring S."/>
            <person name="Nolan M."/>
            <person name="Lapidus A."/>
            <person name="Glavina Del Rio T."/>
            <person name="Copeland A."/>
            <person name="Tice H."/>
            <person name="Cheng J.F."/>
            <person name="Lucas S."/>
            <person name="Land M."/>
            <person name="Chen F."/>
            <person name="Bruce D."/>
            <person name="Goodwin L."/>
            <person name="Pitluck S."/>
            <person name="Ivanova N."/>
            <person name="Mavromatis K."/>
            <person name="Mikhailova N."/>
            <person name="Pati A."/>
            <person name="Chen A."/>
            <person name="Palaniappan K."/>
            <person name="Hauser L."/>
            <person name="Chang Y.J."/>
            <person name="Jeffries C.D."/>
            <person name="Munk C."/>
            <person name="Kiss H."/>
            <person name="Chain P."/>
            <person name="Han C."/>
            <person name="Brettin T."/>
            <person name="Detter J.C."/>
            <person name="Schuler E."/>
            <person name="Goker M."/>
            <person name="Rohde M."/>
            <person name="Bristow J."/>
            <person name="Eisen J.A."/>
            <person name="Markowitz V."/>
            <person name="Hugenholtz P."/>
            <person name="Kyrpides N.C."/>
            <person name="Klenk H.P."/>
        </authorList>
    </citation>
    <scope>NUCLEOTIDE SEQUENCE [LARGE SCALE GENOMIC DNA]</scope>
    <source>
        <strain evidence="9">ATCC 49802 / DSM 20745 / S 6022</strain>
    </source>
</reference>
<reference evidence="9" key="1">
    <citation type="submission" date="2009-11" db="EMBL/GenBank/DDBJ databases">
        <title>The complete chromosome 1 of Sphaerobacter thermophilus DSM 20745.</title>
        <authorList>
            <person name="Lucas S."/>
            <person name="Copeland A."/>
            <person name="Lapidus A."/>
            <person name="Glavina del Rio T."/>
            <person name="Dalin E."/>
            <person name="Tice H."/>
            <person name="Bruce D."/>
            <person name="Goodwin L."/>
            <person name="Pitluck S."/>
            <person name="Kyrpides N."/>
            <person name="Mavromatis K."/>
            <person name="Ivanova N."/>
            <person name="Mikhailova N."/>
            <person name="LaButti K.M."/>
            <person name="Clum A."/>
            <person name="Sun H.I."/>
            <person name="Brettin T."/>
            <person name="Detter J.C."/>
            <person name="Han C."/>
            <person name="Larimer F."/>
            <person name="Land M."/>
            <person name="Hauser L."/>
            <person name="Markowitz V."/>
            <person name="Cheng J.F."/>
            <person name="Hugenholtz P."/>
            <person name="Woyke T."/>
            <person name="Wu D."/>
            <person name="Steenblock K."/>
            <person name="Schneider S."/>
            <person name="Pukall R."/>
            <person name="Goeker M."/>
            <person name="Klenk H.P."/>
            <person name="Eisen J.A."/>
        </authorList>
    </citation>
    <scope>NUCLEOTIDE SEQUENCE [LARGE SCALE GENOMIC DNA]</scope>
    <source>
        <strain evidence="9">ATCC 49802 / DSM 20745 / S 6022</strain>
    </source>
</reference>
<protein>
    <recommendedName>
        <fullName evidence="5">Signal peptidase I</fullName>
        <ecNumber evidence="5">3.4.21.89</ecNumber>
    </recommendedName>
</protein>
<evidence type="ECO:0000313" key="9">
    <source>
        <dbReference type="Proteomes" id="UP000002027"/>
    </source>
</evidence>
<dbReference type="PANTHER" id="PTHR10806">
    <property type="entry name" value="SIGNAL PEPTIDASE COMPLEX CATALYTIC SUBUNIT SEC11"/>
    <property type="match status" value="1"/>
</dbReference>
<dbReference type="EC" id="3.4.21.89" evidence="5"/>
<dbReference type="CDD" id="cd06530">
    <property type="entry name" value="S26_SPase_I"/>
    <property type="match status" value="1"/>
</dbReference>
<dbReference type="Gene3D" id="2.10.109.10">
    <property type="entry name" value="Umud Fragment, subunit A"/>
    <property type="match status" value="1"/>
</dbReference>
<dbReference type="GO" id="GO:0016020">
    <property type="term" value="C:membrane"/>
    <property type="evidence" value="ECO:0007669"/>
    <property type="project" value="UniProtKB-SubCell"/>
</dbReference>
<dbReference type="PRINTS" id="PR00728">
    <property type="entry name" value="SIGNALPTASE"/>
</dbReference>
<evidence type="ECO:0000256" key="1">
    <source>
        <dbReference type="ARBA" id="ARBA00004370"/>
    </source>
</evidence>
<dbReference type="AlphaFoldDB" id="D1C5Y4"/>
<keyword evidence="9" id="KW-1185">Reference proteome</keyword>
<dbReference type="InterPro" id="IPR001733">
    <property type="entry name" value="Peptidase_S26B"/>
</dbReference>
<dbReference type="InterPro" id="IPR019533">
    <property type="entry name" value="Peptidase_S26"/>
</dbReference>
<dbReference type="Proteomes" id="UP000002027">
    <property type="component" value="Chromosome 1"/>
</dbReference>
<evidence type="ECO:0000256" key="3">
    <source>
        <dbReference type="ARBA" id="ARBA00022989"/>
    </source>
</evidence>
<dbReference type="STRING" id="479434.Sthe_2109"/>
<dbReference type="SUPFAM" id="SSF51306">
    <property type="entry name" value="LexA/Signal peptidase"/>
    <property type="match status" value="1"/>
</dbReference>
<feature type="transmembrane region" description="Helical" evidence="6">
    <location>
        <begin position="224"/>
        <end position="242"/>
    </location>
</feature>
<organism evidence="8 9">
    <name type="scientific">Sphaerobacter thermophilus (strain ATCC 49802 / DSM 20745 / KCCM 41009 / NCIMB 13125 / S 6022)</name>
    <dbReference type="NCBI Taxonomy" id="479434"/>
    <lineage>
        <taxon>Bacteria</taxon>
        <taxon>Pseudomonadati</taxon>
        <taxon>Thermomicrobiota</taxon>
        <taxon>Thermomicrobia</taxon>
        <taxon>Sphaerobacterales</taxon>
        <taxon>Sphaerobacterineae</taxon>
        <taxon>Sphaerobacteraceae</taxon>
        <taxon>Sphaerobacter</taxon>
    </lineage>
</organism>
<dbReference type="KEGG" id="sti:Sthe_2109"/>
<dbReference type="HOGENOM" id="CLU_058609_0_0_0"/>
<dbReference type="GO" id="GO:0004252">
    <property type="term" value="F:serine-type endopeptidase activity"/>
    <property type="evidence" value="ECO:0007669"/>
    <property type="project" value="UniProtKB-UniRule"/>
</dbReference>
<feature type="transmembrane region" description="Helical" evidence="6">
    <location>
        <begin position="15"/>
        <end position="34"/>
    </location>
</feature>
<evidence type="ECO:0000313" key="8">
    <source>
        <dbReference type="EMBL" id="ACZ39536.1"/>
    </source>
</evidence>
<keyword evidence="4 6" id="KW-0472">Membrane</keyword>
<dbReference type="GO" id="GO:0009003">
    <property type="term" value="F:signal peptidase activity"/>
    <property type="evidence" value="ECO:0007669"/>
    <property type="project" value="UniProtKB-EC"/>
</dbReference>
<dbReference type="PANTHER" id="PTHR10806:SF6">
    <property type="entry name" value="SIGNAL PEPTIDASE COMPLEX CATALYTIC SUBUNIT SEC11"/>
    <property type="match status" value="1"/>
</dbReference>
<evidence type="ECO:0000256" key="2">
    <source>
        <dbReference type="ARBA" id="ARBA00022692"/>
    </source>
</evidence>
<feature type="transmembrane region" description="Helical" evidence="6">
    <location>
        <begin position="46"/>
        <end position="70"/>
    </location>
</feature>
<sequence length="356" mass="38574">MSYLAPLAPARVDMYVIRPMLWLLLGLLALRLAWHDPRASLRASGFLLPALAIGAIQVGISAIAAFLLGWGRSPYGHAPLAIILNLWYAGALLVGRELARWYLVSAMKQRSEALAVAATTVLLWLVTLSPHAVTQLTDPDRAFDYLGRVALPAMAASLLATYLALLGGPLDSIGYLGVLTAFEWLSPLLPDLPWPVAAMIGVMVPLLGLLLIQPEEAAEAEEGGISLHWMVAAVLLVVIVWFNTGVFGVRPVLVQGISMEPGFHTGDVVIVRPVDPEDLKVGDIIQFRDGNHDVLHRIIEIRQEEGGLVFITQGDNNDAPDPRVPAEHVRGRLALHIPKAGLPGIYFKRLVTAVVR</sequence>
<dbReference type="Pfam" id="PF10502">
    <property type="entry name" value="Peptidase_S26"/>
    <property type="match status" value="1"/>
</dbReference>
<proteinExistence type="predicted"/>
<gene>
    <name evidence="8" type="ordered locus">Sthe_2109</name>
</gene>
<evidence type="ECO:0000256" key="6">
    <source>
        <dbReference type="SAM" id="Phobius"/>
    </source>
</evidence>
<keyword evidence="2 6" id="KW-0812">Transmembrane</keyword>
<feature type="transmembrane region" description="Helical" evidence="6">
    <location>
        <begin position="76"/>
        <end position="94"/>
    </location>
</feature>
<feature type="transmembrane region" description="Helical" evidence="6">
    <location>
        <begin position="114"/>
        <end position="133"/>
    </location>
</feature>
<evidence type="ECO:0000256" key="4">
    <source>
        <dbReference type="ARBA" id="ARBA00023136"/>
    </source>
</evidence>
<dbReference type="EMBL" id="CP001823">
    <property type="protein sequence ID" value="ACZ39536.1"/>
    <property type="molecule type" value="Genomic_DNA"/>
</dbReference>
<keyword evidence="3 6" id="KW-1133">Transmembrane helix</keyword>
<dbReference type="eggNOG" id="COG0681">
    <property type="taxonomic scope" value="Bacteria"/>
</dbReference>
<evidence type="ECO:0000259" key="7">
    <source>
        <dbReference type="Pfam" id="PF10502"/>
    </source>
</evidence>
<accession>D1C5Y4</accession>
<feature type="domain" description="Peptidase S26" evidence="7">
    <location>
        <begin position="228"/>
        <end position="295"/>
    </location>
</feature>
<feature type="transmembrane region" description="Helical" evidence="6">
    <location>
        <begin position="195"/>
        <end position="212"/>
    </location>
</feature>
<evidence type="ECO:0000256" key="5">
    <source>
        <dbReference type="NCBIfam" id="TIGR02228"/>
    </source>
</evidence>
<dbReference type="RefSeq" id="WP_012872582.1">
    <property type="nucleotide sequence ID" value="NC_013523.1"/>
</dbReference>
<dbReference type="InParanoid" id="D1C5Y4"/>
<dbReference type="OrthoDB" id="3178064at2"/>
<dbReference type="NCBIfam" id="TIGR02228">
    <property type="entry name" value="sigpep_I_arch"/>
    <property type="match status" value="1"/>
</dbReference>
<name>D1C5Y4_SPHTD</name>
<dbReference type="GO" id="GO:0006465">
    <property type="term" value="P:signal peptide processing"/>
    <property type="evidence" value="ECO:0007669"/>
    <property type="project" value="UniProtKB-UniRule"/>
</dbReference>
<dbReference type="InterPro" id="IPR036286">
    <property type="entry name" value="LexA/Signal_pep-like_sf"/>
</dbReference>